<protein>
    <submittedName>
        <fullName evidence="1">Uncharacterized protein</fullName>
    </submittedName>
</protein>
<dbReference type="Proteomes" id="UP000268093">
    <property type="component" value="Unassembled WGS sequence"/>
</dbReference>
<dbReference type="OrthoDB" id="10602625at2759"/>
<evidence type="ECO:0000313" key="1">
    <source>
        <dbReference type="EMBL" id="RUP24345.1"/>
    </source>
</evidence>
<sequence>MRVVEGQEPVQRKLRSEVVILARQHLLAHTGADLGGEIQNGPEAEVATFAALVVFSVFDSSATCEGADTRINIFVEMKTLLRLADTAARGHKNTIQKVRMTVMQFSSDLGHDPLRQSAERLLLTGSDVTQNANILREDVLTRPDNCHWRDITLLRRR</sequence>
<comment type="caution">
    <text evidence="1">The sequence shown here is derived from an EMBL/GenBank/DDBJ whole genome shotgun (WGS) entry which is preliminary data.</text>
</comment>
<evidence type="ECO:0000313" key="2">
    <source>
        <dbReference type="Proteomes" id="UP000268093"/>
    </source>
</evidence>
<name>A0A433BDF4_9FUNG</name>
<dbReference type="EMBL" id="RBNI01013977">
    <property type="protein sequence ID" value="RUP24345.1"/>
    <property type="molecule type" value="Genomic_DNA"/>
</dbReference>
<reference evidence="1 2" key="1">
    <citation type="journal article" date="2018" name="New Phytol.">
        <title>Phylogenomics of Endogonaceae and evolution of mycorrhizas within Mucoromycota.</title>
        <authorList>
            <person name="Chang Y."/>
            <person name="Desiro A."/>
            <person name="Na H."/>
            <person name="Sandor L."/>
            <person name="Lipzen A."/>
            <person name="Clum A."/>
            <person name="Barry K."/>
            <person name="Grigoriev I.V."/>
            <person name="Martin F.M."/>
            <person name="Stajich J.E."/>
            <person name="Smith M.E."/>
            <person name="Bonito G."/>
            <person name="Spatafora J.W."/>
        </authorList>
    </citation>
    <scope>NUCLEOTIDE SEQUENCE [LARGE SCALE GENOMIC DNA]</scope>
    <source>
        <strain evidence="1 2">GMNB39</strain>
    </source>
</reference>
<gene>
    <name evidence="1" type="ORF">BC936DRAFT_138933</name>
</gene>
<organism evidence="1 2">
    <name type="scientific">Jimgerdemannia flammicorona</name>
    <dbReference type="NCBI Taxonomy" id="994334"/>
    <lineage>
        <taxon>Eukaryota</taxon>
        <taxon>Fungi</taxon>
        <taxon>Fungi incertae sedis</taxon>
        <taxon>Mucoromycota</taxon>
        <taxon>Mucoromycotina</taxon>
        <taxon>Endogonomycetes</taxon>
        <taxon>Endogonales</taxon>
        <taxon>Endogonaceae</taxon>
        <taxon>Jimgerdemannia</taxon>
    </lineage>
</organism>
<proteinExistence type="predicted"/>
<accession>A0A433BDF4</accession>
<keyword evidence="2" id="KW-1185">Reference proteome</keyword>